<feature type="region of interest" description="Disordered" evidence="3">
    <location>
        <begin position="1"/>
        <end position="42"/>
    </location>
</feature>
<evidence type="ECO:0000313" key="6">
    <source>
        <dbReference type="Proteomes" id="UP001501094"/>
    </source>
</evidence>
<feature type="domain" description="Nudix hydrolase" evidence="4">
    <location>
        <begin position="47"/>
        <end position="186"/>
    </location>
</feature>
<feature type="compositionally biased region" description="Basic and acidic residues" evidence="3">
    <location>
        <begin position="25"/>
        <end position="42"/>
    </location>
</feature>
<keyword evidence="2" id="KW-0378">Hydrolase</keyword>
<evidence type="ECO:0000313" key="5">
    <source>
        <dbReference type="EMBL" id="GAA1873237.1"/>
    </source>
</evidence>
<evidence type="ECO:0000256" key="2">
    <source>
        <dbReference type="ARBA" id="ARBA00022801"/>
    </source>
</evidence>
<dbReference type="InterPro" id="IPR020084">
    <property type="entry name" value="NUDIX_hydrolase_CS"/>
</dbReference>
<dbReference type="PANTHER" id="PTHR43046">
    <property type="entry name" value="GDP-MANNOSE MANNOSYL HYDROLASE"/>
    <property type="match status" value="1"/>
</dbReference>
<dbReference type="PROSITE" id="PS00893">
    <property type="entry name" value="NUDIX_BOX"/>
    <property type="match status" value="1"/>
</dbReference>
<feature type="compositionally biased region" description="Low complexity" evidence="3">
    <location>
        <begin position="13"/>
        <end position="24"/>
    </location>
</feature>
<evidence type="ECO:0000256" key="3">
    <source>
        <dbReference type="SAM" id="MobiDB-lite"/>
    </source>
</evidence>
<organism evidence="5 6">
    <name type="scientific">Myceligenerans crystallogenes</name>
    <dbReference type="NCBI Taxonomy" id="316335"/>
    <lineage>
        <taxon>Bacteria</taxon>
        <taxon>Bacillati</taxon>
        <taxon>Actinomycetota</taxon>
        <taxon>Actinomycetes</taxon>
        <taxon>Micrococcales</taxon>
        <taxon>Promicromonosporaceae</taxon>
        <taxon>Myceligenerans</taxon>
    </lineage>
</organism>
<dbReference type="CDD" id="cd04683">
    <property type="entry name" value="NUDIX_Hydrolase"/>
    <property type="match status" value="1"/>
</dbReference>
<dbReference type="RefSeq" id="WP_344105622.1">
    <property type="nucleotide sequence ID" value="NZ_BAAANL010000008.1"/>
</dbReference>
<dbReference type="PANTHER" id="PTHR43046:SF14">
    <property type="entry name" value="MUTT_NUDIX FAMILY PROTEIN"/>
    <property type="match status" value="1"/>
</dbReference>
<comment type="caution">
    <text evidence="5">The sequence shown here is derived from an EMBL/GenBank/DDBJ whole genome shotgun (WGS) entry which is preliminary data.</text>
</comment>
<dbReference type="SUPFAM" id="SSF55811">
    <property type="entry name" value="Nudix"/>
    <property type="match status" value="1"/>
</dbReference>
<accession>A0ABN2NKM0</accession>
<reference evidence="5 6" key="1">
    <citation type="journal article" date="2019" name="Int. J. Syst. Evol. Microbiol.">
        <title>The Global Catalogue of Microorganisms (GCM) 10K type strain sequencing project: providing services to taxonomists for standard genome sequencing and annotation.</title>
        <authorList>
            <consortium name="The Broad Institute Genomics Platform"/>
            <consortium name="The Broad Institute Genome Sequencing Center for Infectious Disease"/>
            <person name="Wu L."/>
            <person name="Ma J."/>
        </authorList>
    </citation>
    <scope>NUCLEOTIDE SEQUENCE [LARGE SCALE GENOMIC DNA]</scope>
    <source>
        <strain evidence="5 6">JCM 14326</strain>
    </source>
</reference>
<dbReference type="InterPro" id="IPR015797">
    <property type="entry name" value="NUDIX_hydrolase-like_dom_sf"/>
</dbReference>
<name>A0ABN2NKM0_9MICO</name>
<keyword evidence="6" id="KW-1185">Reference proteome</keyword>
<proteinExistence type="predicted"/>
<dbReference type="EMBL" id="BAAANL010000008">
    <property type="protein sequence ID" value="GAA1873237.1"/>
    <property type="molecule type" value="Genomic_DNA"/>
</dbReference>
<dbReference type="Pfam" id="PF00293">
    <property type="entry name" value="NUDIX"/>
    <property type="match status" value="1"/>
</dbReference>
<evidence type="ECO:0000259" key="4">
    <source>
        <dbReference type="PROSITE" id="PS51462"/>
    </source>
</evidence>
<comment type="cofactor">
    <cofactor evidence="1">
        <name>Mg(2+)</name>
        <dbReference type="ChEBI" id="CHEBI:18420"/>
    </cofactor>
</comment>
<sequence>MSGTTTPGGGTSAAGATAGPAGPSDGDRLAGPDANGRYDDRDHERFALVPAAYVMLRRSGADGSPEVLLQLRQNTGYRDGHWACAAAGHVEAGESVLTAAVREAREELGVTVDPADLRPLTVLHRGEPGGPAIEQRVDFFFETTTWQGTPAIQEPGKAAGLAWFRPDALPDPVVPHEATVLAALSARESGGPEVPRVLALGF</sequence>
<dbReference type="InterPro" id="IPR000086">
    <property type="entry name" value="NUDIX_hydrolase_dom"/>
</dbReference>
<evidence type="ECO:0000256" key="1">
    <source>
        <dbReference type="ARBA" id="ARBA00001946"/>
    </source>
</evidence>
<feature type="compositionally biased region" description="Gly residues" evidence="3">
    <location>
        <begin position="1"/>
        <end position="12"/>
    </location>
</feature>
<dbReference type="PROSITE" id="PS51462">
    <property type="entry name" value="NUDIX"/>
    <property type="match status" value="1"/>
</dbReference>
<dbReference type="Gene3D" id="3.90.79.10">
    <property type="entry name" value="Nucleoside Triphosphate Pyrophosphohydrolase"/>
    <property type="match status" value="1"/>
</dbReference>
<gene>
    <name evidence="5" type="ORF">GCM10009751_35870</name>
</gene>
<protein>
    <recommendedName>
        <fullName evidence="4">Nudix hydrolase domain-containing protein</fullName>
    </recommendedName>
</protein>
<dbReference type="Proteomes" id="UP001501094">
    <property type="component" value="Unassembled WGS sequence"/>
</dbReference>